<keyword evidence="3" id="KW-1185">Reference proteome</keyword>
<evidence type="ECO:0000256" key="1">
    <source>
        <dbReference type="SAM" id="MobiDB-lite"/>
    </source>
</evidence>
<comment type="caution">
    <text evidence="2">The sequence shown here is derived from an EMBL/GenBank/DDBJ whole genome shotgun (WGS) entry which is preliminary data.</text>
</comment>
<dbReference type="InterPro" id="IPR024997">
    <property type="entry name" value="DUF3892"/>
</dbReference>
<reference evidence="2 3" key="1">
    <citation type="submission" date="2015-09" db="EMBL/GenBank/DDBJ databases">
        <title>Draft Genome Sequence of Bradyrhizobium manausense Strain BR 3351T, a Novel Symbiotic Nitrogen-Fixing Alphaproteobacterium Isolated from Brazilian Amazon Rain Forest.</title>
        <authorList>
            <person name="De Araujo J.L."/>
            <person name="Zilli J.E."/>
        </authorList>
    </citation>
    <scope>NUCLEOTIDE SEQUENCE [LARGE SCALE GENOMIC DNA]</scope>
    <source>
        <strain evidence="2 3">BR3351</strain>
    </source>
</reference>
<name>A0A0R3DZL6_9BRAD</name>
<proteinExistence type="predicted"/>
<feature type="region of interest" description="Disordered" evidence="1">
    <location>
        <begin position="1"/>
        <end position="29"/>
    </location>
</feature>
<organism evidence="2 3">
    <name type="scientific">Bradyrhizobium manausense</name>
    <dbReference type="NCBI Taxonomy" id="989370"/>
    <lineage>
        <taxon>Bacteria</taxon>
        <taxon>Pseudomonadati</taxon>
        <taxon>Pseudomonadota</taxon>
        <taxon>Alphaproteobacteria</taxon>
        <taxon>Hyphomicrobiales</taxon>
        <taxon>Nitrobacteraceae</taxon>
        <taxon>Bradyrhizobium</taxon>
    </lineage>
</organism>
<protein>
    <recommendedName>
        <fullName evidence="4">DUF3892 domain-containing protein</fullName>
    </recommendedName>
</protein>
<evidence type="ECO:0008006" key="4">
    <source>
        <dbReference type="Google" id="ProtNLM"/>
    </source>
</evidence>
<accession>A0A0R3DZL6</accession>
<dbReference type="EMBL" id="LJYG01000044">
    <property type="protein sequence ID" value="KRQ15383.1"/>
    <property type="molecule type" value="Genomic_DNA"/>
</dbReference>
<dbReference type="Pfam" id="PF13031">
    <property type="entry name" value="DUF3892"/>
    <property type="match status" value="1"/>
</dbReference>
<feature type="compositionally biased region" description="Basic and acidic residues" evidence="1">
    <location>
        <begin position="11"/>
        <end position="23"/>
    </location>
</feature>
<gene>
    <name evidence="2" type="ORF">AOQ71_10320</name>
</gene>
<dbReference type="Proteomes" id="UP000051936">
    <property type="component" value="Unassembled WGS sequence"/>
</dbReference>
<evidence type="ECO:0000313" key="2">
    <source>
        <dbReference type="EMBL" id="KRQ15383.1"/>
    </source>
</evidence>
<dbReference type="AlphaFoldDB" id="A0A0R3DZL6"/>
<dbReference type="OrthoDB" id="826539at2"/>
<evidence type="ECO:0000313" key="3">
    <source>
        <dbReference type="Proteomes" id="UP000051936"/>
    </source>
</evidence>
<sequence length="96" mass="10983">MAKRARIRYANKTDRKNPDERITHVGGVNPDGKPWKRSIEQVVKDIESAEWEFYVEENGRRVGVVWATHNGHKYIKTTADDIQPDNVLPLLAECPG</sequence>
<dbReference type="RefSeq" id="WP_057745412.1">
    <property type="nucleotide sequence ID" value="NZ_LJYG01000044.1"/>
</dbReference>